<name>A0AAV4A9A6_9GAST</name>
<evidence type="ECO:0000313" key="2">
    <source>
        <dbReference type="Proteomes" id="UP000735302"/>
    </source>
</evidence>
<gene>
    <name evidence="1" type="ORF">PoB_003030700</name>
</gene>
<sequence>MLVNKRPPLSLTDSSTITTEHYEAPYPHRTTPNGVRVALECPSLVEITLTTQHLVFTDRTFKTLTTARTDLQILSFDHLGISSRLVSTAQRYSSQPNVPALPEISRELTHQQWSEFVRCYWSLIDVVNWRVDRTTAFTDSRTRSHLSSKVNEELCDLHSCQPRYKKSSM</sequence>
<organism evidence="1 2">
    <name type="scientific">Plakobranchus ocellatus</name>
    <dbReference type="NCBI Taxonomy" id="259542"/>
    <lineage>
        <taxon>Eukaryota</taxon>
        <taxon>Metazoa</taxon>
        <taxon>Spiralia</taxon>
        <taxon>Lophotrochozoa</taxon>
        <taxon>Mollusca</taxon>
        <taxon>Gastropoda</taxon>
        <taxon>Heterobranchia</taxon>
        <taxon>Euthyneura</taxon>
        <taxon>Panpulmonata</taxon>
        <taxon>Sacoglossa</taxon>
        <taxon>Placobranchoidea</taxon>
        <taxon>Plakobranchidae</taxon>
        <taxon>Plakobranchus</taxon>
    </lineage>
</organism>
<evidence type="ECO:0000313" key="1">
    <source>
        <dbReference type="EMBL" id="GFO03802.1"/>
    </source>
</evidence>
<protein>
    <submittedName>
        <fullName evidence="1">Uncharacterized protein</fullName>
    </submittedName>
</protein>
<reference evidence="1 2" key="1">
    <citation type="journal article" date="2021" name="Elife">
        <title>Chloroplast acquisition without the gene transfer in kleptoplastic sea slugs, Plakobranchus ocellatus.</title>
        <authorList>
            <person name="Maeda T."/>
            <person name="Takahashi S."/>
            <person name="Yoshida T."/>
            <person name="Shimamura S."/>
            <person name="Takaki Y."/>
            <person name="Nagai Y."/>
            <person name="Toyoda A."/>
            <person name="Suzuki Y."/>
            <person name="Arimoto A."/>
            <person name="Ishii H."/>
            <person name="Satoh N."/>
            <person name="Nishiyama T."/>
            <person name="Hasebe M."/>
            <person name="Maruyama T."/>
            <person name="Minagawa J."/>
            <person name="Obokata J."/>
            <person name="Shigenobu S."/>
        </authorList>
    </citation>
    <scope>NUCLEOTIDE SEQUENCE [LARGE SCALE GENOMIC DNA]</scope>
</reference>
<dbReference type="AlphaFoldDB" id="A0AAV4A9A6"/>
<comment type="caution">
    <text evidence="1">The sequence shown here is derived from an EMBL/GenBank/DDBJ whole genome shotgun (WGS) entry which is preliminary data.</text>
</comment>
<proteinExistence type="predicted"/>
<dbReference type="EMBL" id="BLXT01003731">
    <property type="protein sequence ID" value="GFO03802.1"/>
    <property type="molecule type" value="Genomic_DNA"/>
</dbReference>
<accession>A0AAV4A9A6</accession>
<dbReference type="Proteomes" id="UP000735302">
    <property type="component" value="Unassembled WGS sequence"/>
</dbReference>
<keyword evidence="2" id="KW-1185">Reference proteome</keyword>